<dbReference type="GO" id="GO:0007268">
    <property type="term" value="P:chemical synaptic transmission"/>
    <property type="evidence" value="ECO:0000318"/>
    <property type="project" value="GO_Central"/>
</dbReference>
<dbReference type="PANTHER" id="PTHR24248">
    <property type="entry name" value="ADRENERGIC RECEPTOR-RELATED G-PROTEIN COUPLED RECEPTOR"/>
    <property type="match status" value="1"/>
</dbReference>
<keyword evidence="8" id="KW-0807">Transducer</keyword>
<accession>C3ZHT0</accession>
<reference evidence="14" key="3">
    <citation type="submission" date="2025-04" db="UniProtKB">
        <authorList>
            <consortium name="RefSeq"/>
        </authorList>
    </citation>
    <scope>IDENTIFICATION</scope>
    <source>
        <strain evidence="14">S238N-H82</strain>
        <tissue evidence="14">Testes</tissue>
    </source>
</reference>
<feature type="transmembrane region" description="Helical" evidence="10">
    <location>
        <begin position="398"/>
        <end position="419"/>
    </location>
</feature>
<dbReference type="Pfam" id="PF00001">
    <property type="entry name" value="7tm_1"/>
    <property type="match status" value="1"/>
</dbReference>
<dbReference type="InterPro" id="IPR000276">
    <property type="entry name" value="GPCR_Rhodpsn"/>
</dbReference>
<name>C3ZHT0_BRAFL</name>
<sequence>MAVNESVDSTCPSNETSRIVCDEGGVAIASVFSLLIFTTVLTNVAVIVVILKDRRLREAYNYLYILSLALADLSVGALGIVSCCMYYLVCTDLDSCSNWQAMDFLTGGVSMFNLVVISVDRYHAFASPLQHNTSKKNKQRKVAILLVAWVVPIVAWTIPLGISNSIYDAGNDNLPVLVTYSILFRFLPSSIIVALYVRILIIIQRLTMSTAENARSSSDSTNLGANGVRLEKKRKSSDVLRGRYRVMSGPAAVGMYGRRSTTTTMSRSSIVTRPRAATSPARTEHPWPWAKRPLQRQSGGIFTITDGEITCHVSKPPQVRMTSEQQPSYKKRRSGYHANFIVRYRDGDSESDAASIAIPEVVVDRPKLYAHERVLSNIRNQRRYETLMARHRRVTRLLLGKIAAFVICWIPYSIVLLLLPFEKTLVGLHVAYKVTKALSYLNSTLNPLMYVFGNYDYRRALRELLFKKRRNISLAQYRTSQSNVQFGPVKGITGR</sequence>
<dbReference type="GO" id="GO:0004993">
    <property type="term" value="F:G protein-coupled serotonin receptor activity"/>
    <property type="evidence" value="ECO:0000318"/>
    <property type="project" value="GO_Central"/>
</dbReference>
<feature type="domain" description="G-protein coupled receptors family 1 profile" evidence="11">
    <location>
        <begin position="42"/>
        <end position="450"/>
    </location>
</feature>
<reference evidence="12" key="1">
    <citation type="journal article" date="2008" name="Nature">
        <title>The amphioxus genome and the evolution of the chordate karyotype.</title>
        <authorList>
            <consortium name="US DOE Joint Genome Institute (JGI-PGF)"/>
            <person name="Putnam N.H."/>
            <person name="Butts T."/>
            <person name="Ferrier D.E.K."/>
            <person name="Furlong R.F."/>
            <person name="Hellsten U."/>
            <person name="Kawashima T."/>
            <person name="Robinson-Rechavi M."/>
            <person name="Shoguchi E."/>
            <person name="Terry A."/>
            <person name="Yu J.-K."/>
            <person name="Benito-Gutierrez E.L."/>
            <person name="Dubchak I."/>
            <person name="Garcia-Fernandez J."/>
            <person name="Gibson-Brown J.J."/>
            <person name="Grigoriev I.V."/>
            <person name="Horton A.C."/>
            <person name="de Jong P.J."/>
            <person name="Jurka J."/>
            <person name="Kapitonov V.V."/>
            <person name="Kohara Y."/>
            <person name="Kuroki Y."/>
            <person name="Lindquist E."/>
            <person name="Lucas S."/>
            <person name="Osoegawa K."/>
            <person name="Pennacchio L.A."/>
            <person name="Salamov A.A."/>
            <person name="Satou Y."/>
            <person name="Sauka-Spengler T."/>
            <person name="Schmutz J."/>
            <person name="Shin-I T."/>
            <person name="Toyoda A."/>
            <person name="Bronner-Fraser M."/>
            <person name="Fujiyama A."/>
            <person name="Holland L.Z."/>
            <person name="Holland P.W.H."/>
            <person name="Satoh N."/>
            <person name="Rokhsar D.S."/>
        </authorList>
    </citation>
    <scope>NUCLEOTIDE SEQUENCE [LARGE SCALE GENOMIC DNA]</scope>
    <source>
        <strain evidence="12">S238N-H82</strain>
        <tissue evidence="12">Testes</tissue>
    </source>
</reference>
<keyword evidence="13" id="KW-1185">Reference proteome</keyword>
<dbReference type="GO" id="GO:0007187">
    <property type="term" value="P:G protein-coupled receptor signaling pathway, coupled to cyclic nucleotide second messenger"/>
    <property type="evidence" value="ECO:0000318"/>
    <property type="project" value="GO_Central"/>
</dbReference>
<evidence type="ECO:0000256" key="2">
    <source>
        <dbReference type="ARBA" id="ARBA00022475"/>
    </source>
</evidence>
<evidence type="ECO:0000256" key="7">
    <source>
        <dbReference type="ARBA" id="ARBA00023170"/>
    </source>
</evidence>
<evidence type="ECO:0000259" key="11">
    <source>
        <dbReference type="PROSITE" id="PS50262"/>
    </source>
</evidence>
<evidence type="ECO:0000256" key="4">
    <source>
        <dbReference type="ARBA" id="ARBA00022989"/>
    </source>
</evidence>
<dbReference type="GO" id="GO:0030594">
    <property type="term" value="F:neurotransmitter receptor activity"/>
    <property type="evidence" value="ECO:0000318"/>
    <property type="project" value="GO_Central"/>
</dbReference>
<comment type="subcellular location">
    <subcellularLocation>
        <location evidence="1">Cell membrane</location>
        <topology evidence="1">Multi-pass membrane protein</topology>
    </subcellularLocation>
</comment>
<dbReference type="OrthoDB" id="10011134at2759"/>
<dbReference type="GeneID" id="118426236"/>
<dbReference type="EMBL" id="GG666624">
    <property type="protein sequence ID" value="EEN47874.1"/>
    <property type="molecule type" value="Genomic_DNA"/>
</dbReference>
<gene>
    <name evidence="14" type="primary">LOC118426236</name>
    <name evidence="12" type="ORF">BRAFLDRAFT_89376</name>
</gene>
<feature type="transmembrane region" description="Helical" evidence="10">
    <location>
        <begin position="63"/>
        <end position="89"/>
    </location>
</feature>
<dbReference type="eggNOG" id="KOG4220">
    <property type="taxonomic scope" value="Eukaryota"/>
</dbReference>
<dbReference type="SUPFAM" id="SSF81321">
    <property type="entry name" value="Family A G protein-coupled receptor-like"/>
    <property type="match status" value="1"/>
</dbReference>
<keyword evidence="5" id="KW-0297">G-protein coupled receptor</keyword>
<evidence type="ECO:0000256" key="9">
    <source>
        <dbReference type="SAM" id="MobiDB-lite"/>
    </source>
</evidence>
<proteinExistence type="predicted"/>
<evidence type="ECO:0000256" key="3">
    <source>
        <dbReference type="ARBA" id="ARBA00022692"/>
    </source>
</evidence>
<feature type="transmembrane region" description="Helical" evidence="10">
    <location>
        <begin position="142"/>
        <end position="162"/>
    </location>
</feature>
<evidence type="ECO:0000256" key="10">
    <source>
        <dbReference type="SAM" id="Phobius"/>
    </source>
</evidence>
<keyword evidence="4 10" id="KW-1133">Transmembrane helix</keyword>
<organism>
    <name type="scientific">Branchiostoma floridae</name>
    <name type="common">Florida lancelet</name>
    <name type="synonym">Amphioxus</name>
    <dbReference type="NCBI Taxonomy" id="7739"/>
    <lineage>
        <taxon>Eukaryota</taxon>
        <taxon>Metazoa</taxon>
        <taxon>Chordata</taxon>
        <taxon>Cephalochordata</taxon>
        <taxon>Leptocardii</taxon>
        <taxon>Amphioxiformes</taxon>
        <taxon>Branchiostomatidae</taxon>
        <taxon>Branchiostoma</taxon>
    </lineage>
</organism>
<dbReference type="InterPro" id="IPR017452">
    <property type="entry name" value="GPCR_Rhodpsn_7TM"/>
</dbReference>
<feature type="compositionally biased region" description="Low complexity" evidence="9">
    <location>
        <begin position="263"/>
        <end position="273"/>
    </location>
</feature>
<dbReference type="KEGG" id="bfo:118426236"/>
<dbReference type="Gene3D" id="1.20.1070.10">
    <property type="entry name" value="Rhodopsin 7-helix transmembrane proteins"/>
    <property type="match status" value="2"/>
</dbReference>
<dbReference type="OMA" id="CNECISE"/>
<dbReference type="AlphaFoldDB" id="C3ZHT0"/>
<evidence type="ECO:0000256" key="1">
    <source>
        <dbReference type="ARBA" id="ARBA00004651"/>
    </source>
</evidence>
<dbReference type="GO" id="GO:0045202">
    <property type="term" value="C:synapse"/>
    <property type="evidence" value="ECO:0007669"/>
    <property type="project" value="GOC"/>
</dbReference>
<dbReference type="GO" id="GO:0007198">
    <property type="term" value="P:adenylate cyclase-inhibiting serotonin receptor signaling pathway"/>
    <property type="evidence" value="ECO:0000318"/>
    <property type="project" value="GO_Central"/>
</dbReference>
<dbReference type="GO" id="GO:0005886">
    <property type="term" value="C:plasma membrane"/>
    <property type="evidence" value="ECO:0000318"/>
    <property type="project" value="GO_Central"/>
</dbReference>
<dbReference type="PROSITE" id="PS50262">
    <property type="entry name" value="G_PROTEIN_RECEP_F1_2"/>
    <property type="match status" value="1"/>
</dbReference>
<dbReference type="FunFam" id="1.20.1070.10:FF:001209">
    <property type="entry name" value="Predicted protein"/>
    <property type="match status" value="1"/>
</dbReference>
<dbReference type="Proteomes" id="UP000001554">
    <property type="component" value="Chromosome 11"/>
</dbReference>
<reference evidence="13" key="2">
    <citation type="journal article" date="2020" name="Nat. Ecol. Evol.">
        <title>Deeply conserved synteny resolves early events in vertebrate evolution.</title>
        <authorList>
            <person name="Simakov O."/>
            <person name="Marletaz F."/>
            <person name="Yue J.X."/>
            <person name="O'Connell B."/>
            <person name="Jenkins J."/>
            <person name="Brandt A."/>
            <person name="Calef R."/>
            <person name="Tung C.H."/>
            <person name="Huang T.K."/>
            <person name="Schmutz J."/>
            <person name="Satoh N."/>
            <person name="Yu J.K."/>
            <person name="Putnam N.H."/>
            <person name="Green R.E."/>
            <person name="Rokhsar D.S."/>
        </authorList>
    </citation>
    <scope>NUCLEOTIDE SEQUENCE [LARGE SCALE GENOMIC DNA]</scope>
    <source>
        <strain evidence="13">S238N-H82</strain>
    </source>
</reference>
<protein>
    <submittedName>
        <fullName evidence="14">D(2) dopamine receptor-like</fullName>
    </submittedName>
</protein>
<feature type="transmembrane region" description="Helical" evidence="10">
    <location>
        <begin position="101"/>
        <end position="122"/>
    </location>
</feature>
<feature type="transmembrane region" description="Helical" evidence="10">
    <location>
        <begin position="182"/>
        <end position="203"/>
    </location>
</feature>
<evidence type="ECO:0000256" key="5">
    <source>
        <dbReference type="ARBA" id="ARBA00023040"/>
    </source>
</evidence>
<keyword evidence="6 10" id="KW-0472">Membrane</keyword>
<evidence type="ECO:0000313" key="14">
    <source>
        <dbReference type="RefSeq" id="XP_035691399.1"/>
    </source>
</evidence>
<dbReference type="PANTHER" id="PTHR24248:SF120">
    <property type="entry name" value="G-PROTEIN COUPLED RECEPTORS FAMILY 1 PROFILE DOMAIN-CONTAINING PROTEIN"/>
    <property type="match status" value="1"/>
</dbReference>
<keyword evidence="2" id="KW-1003">Cell membrane</keyword>
<dbReference type="PRINTS" id="PR00237">
    <property type="entry name" value="GPCRRHODOPSN"/>
</dbReference>
<keyword evidence="3 10" id="KW-0812">Transmembrane</keyword>
<dbReference type="InParanoid" id="C3ZHT0"/>
<evidence type="ECO:0000313" key="12">
    <source>
        <dbReference type="EMBL" id="EEN47874.1"/>
    </source>
</evidence>
<feature type="region of interest" description="Disordered" evidence="9">
    <location>
        <begin position="263"/>
        <end position="286"/>
    </location>
</feature>
<evidence type="ECO:0000313" key="13">
    <source>
        <dbReference type="Proteomes" id="UP000001554"/>
    </source>
</evidence>
<dbReference type="GO" id="GO:0030425">
    <property type="term" value="C:dendrite"/>
    <property type="evidence" value="ECO:0000318"/>
    <property type="project" value="GO_Central"/>
</dbReference>
<dbReference type="STRING" id="7739.C3ZHT0"/>
<evidence type="ECO:0000256" key="6">
    <source>
        <dbReference type="ARBA" id="ARBA00023136"/>
    </source>
</evidence>
<keyword evidence="7" id="KW-0675">Receptor</keyword>
<dbReference type="RefSeq" id="XP_035691399.1">
    <property type="nucleotide sequence ID" value="XM_035835506.1"/>
</dbReference>
<evidence type="ECO:0000256" key="8">
    <source>
        <dbReference type="ARBA" id="ARBA00023224"/>
    </source>
</evidence>
<feature type="transmembrane region" description="Helical" evidence="10">
    <location>
        <begin position="26"/>
        <end position="51"/>
    </location>
</feature>